<comment type="caution">
    <text evidence="1">The sequence shown here is derived from an EMBL/GenBank/DDBJ whole genome shotgun (WGS) entry which is preliminary data.</text>
</comment>
<dbReference type="Proteomes" id="UP001152888">
    <property type="component" value="Unassembled WGS sequence"/>
</dbReference>
<name>A0A9P0PJ17_ACAOB</name>
<evidence type="ECO:0000313" key="2">
    <source>
        <dbReference type="Proteomes" id="UP001152888"/>
    </source>
</evidence>
<keyword evidence="2" id="KW-1185">Reference proteome</keyword>
<dbReference type="OrthoDB" id="1552at2759"/>
<protein>
    <submittedName>
        <fullName evidence="1">Uncharacterized protein</fullName>
    </submittedName>
</protein>
<reference evidence="1" key="1">
    <citation type="submission" date="2022-03" db="EMBL/GenBank/DDBJ databases">
        <authorList>
            <person name="Sayadi A."/>
        </authorList>
    </citation>
    <scope>NUCLEOTIDE SEQUENCE</scope>
</reference>
<proteinExistence type="predicted"/>
<gene>
    <name evidence="1" type="ORF">ACAOBT_LOCUS15129</name>
</gene>
<accession>A0A9P0PJ17</accession>
<organism evidence="1 2">
    <name type="scientific">Acanthoscelides obtectus</name>
    <name type="common">Bean weevil</name>
    <name type="synonym">Bruchus obtectus</name>
    <dbReference type="NCBI Taxonomy" id="200917"/>
    <lineage>
        <taxon>Eukaryota</taxon>
        <taxon>Metazoa</taxon>
        <taxon>Ecdysozoa</taxon>
        <taxon>Arthropoda</taxon>
        <taxon>Hexapoda</taxon>
        <taxon>Insecta</taxon>
        <taxon>Pterygota</taxon>
        <taxon>Neoptera</taxon>
        <taxon>Endopterygota</taxon>
        <taxon>Coleoptera</taxon>
        <taxon>Polyphaga</taxon>
        <taxon>Cucujiformia</taxon>
        <taxon>Chrysomeloidea</taxon>
        <taxon>Chrysomelidae</taxon>
        <taxon>Bruchinae</taxon>
        <taxon>Bruchini</taxon>
        <taxon>Acanthoscelides</taxon>
    </lineage>
</organism>
<sequence length="80" mass="9255">MSSLVSSIQVLARRTHFTIVQVRHLNLLEYQSKHLLRKNGVAVQDFCMVDVHGTNELDKFMRTVKHWKKLECGGSKEDIC</sequence>
<evidence type="ECO:0000313" key="1">
    <source>
        <dbReference type="EMBL" id="CAH1982649.1"/>
    </source>
</evidence>
<dbReference type="AlphaFoldDB" id="A0A9P0PJ17"/>
<dbReference type="EMBL" id="CAKOFQ010006924">
    <property type="protein sequence ID" value="CAH1982649.1"/>
    <property type="molecule type" value="Genomic_DNA"/>
</dbReference>